<proteinExistence type="predicted"/>
<dbReference type="GO" id="GO:0004497">
    <property type="term" value="F:monooxygenase activity"/>
    <property type="evidence" value="ECO:0007669"/>
    <property type="project" value="UniProtKB-KW"/>
</dbReference>
<keyword evidence="5" id="KW-1133">Transmembrane helix</keyword>
<dbReference type="PRINTS" id="PR00420">
    <property type="entry name" value="RNGMNOXGNASE"/>
</dbReference>
<feature type="domain" description="FAD-binding" evidence="6">
    <location>
        <begin position="346"/>
        <end position="411"/>
    </location>
</feature>
<dbReference type="InterPro" id="IPR036188">
    <property type="entry name" value="FAD/NAD-bd_sf"/>
</dbReference>
<accession>A0A015KDW5</accession>
<feature type="transmembrane region" description="Helical" evidence="5">
    <location>
        <begin position="6"/>
        <end position="25"/>
    </location>
</feature>
<evidence type="ECO:0000313" key="8">
    <source>
        <dbReference type="Proteomes" id="UP000022910"/>
    </source>
</evidence>
<dbReference type="HOGENOM" id="CLU_054248_1_0_1"/>
<keyword evidence="5" id="KW-0812">Transmembrane</keyword>
<dbReference type="Proteomes" id="UP000022910">
    <property type="component" value="Unassembled WGS sequence"/>
</dbReference>
<organism evidence="7 8">
    <name type="scientific">Rhizophagus irregularis (strain DAOM 197198w)</name>
    <name type="common">Glomus intraradices</name>
    <dbReference type="NCBI Taxonomy" id="1432141"/>
    <lineage>
        <taxon>Eukaryota</taxon>
        <taxon>Fungi</taxon>
        <taxon>Fungi incertae sedis</taxon>
        <taxon>Mucoromycota</taxon>
        <taxon>Glomeromycotina</taxon>
        <taxon>Glomeromycetes</taxon>
        <taxon>Glomerales</taxon>
        <taxon>Glomeraceae</taxon>
        <taxon>Rhizophagus</taxon>
    </lineage>
</organism>
<keyword evidence="4" id="KW-0503">Monooxygenase</keyword>
<dbReference type="PANTHER" id="PTHR47178:SF6">
    <property type="entry name" value="FAD-BINDING DOMAIN-CONTAINING PROTEIN"/>
    <property type="match status" value="1"/>
</dbReference>
<name>A0A015KDW5_RHIIW</name>
<dbReference type="OrthoDB" id="655030at2759"/>
<dbReference type="InterPro" id="IPR002938">
    <property type="entry name" value="FAD-bd"/>
</dbReference>
<dbReference type="EMBL" id="JEMT01010090">
    <property type="protein sequence ID" value="EXX77800.1"/>
    <property type="molecule type" value="Genomic_DNA"/>
</dbReference>
<evidence type="ECO:0000256" key="1">
    <source>
        <dbReference type="ARBA" id="ARBA00022630"/>
    </source>
</evidence>
<keyword evidence="1" id="KW-0285">Flavoprotein</keyword>
<dbReference type="OMA" id="LGHSAYI"/>
<comment type="caution">
    <text evidence="7">The sequence shown here is derived from an EMBL/GenBank/DDBJ whole genome shotgun (WGS) entry which is preliminary data.</text>
</comment>
<evidence type="ECO:0000259" key="6">
    <source>
        <dbReference type="Pfam" id="PF01494"/>
    </source>
</evidence>
<evidence type="ECO:0000256" key="2">
    <source>
        <dbReference type="ARBA" id="ARBA00022827"/>
    </source>
</evidence>
<evidence type="ECO:0000313" key="7">
    <source>
        <dbReference type="EMBL" id="EXX77800.1"/>
    </source>
</evidence>
<protein>
    <recommendedName>
        <fullName evidence="6">FAD-binding domain-containing protein</fullName>
    </recommendedName>
</protein>
<sequence length="462" mass="51948">MQQEKIPTIFIVGAGLGGLSLYHALIKNKDKKEFNVKIFERESSPTDRWQGYHIGLTNYGTQSLLNCIPSSIASNLPKAMPSPIPGVETHGINITDQVGNVLLAPPIKPYKDVYELAKISRGLSTIVTYRDRLRDVLLEGVPVQWNKKCVKYVETQEGVWVSFEDGSQEFCNILVGADGINSPIRKQKLPELQIFNYGITHVCADISVPKHLINKINKINGNILACKTLGTKGDSSFMISRFIPIEQEQNDKKDEPHYRVTLVYSYPSELNNVDVESDKVKVDDNDPASVIEHVKRLIRTLRPDCELTDLLLELWDLAPKTIPNGPIKFPFKTYNPVQRRMMQDIDPMSIKSWTSSRVVLLGDAAHAMSPVLGLGANNAIQDADKLSQALLKYTDNNISFIKEYEKEMLKRTSADVLKSRTVTFKSSTPIGPFGVFIRDSILKVMNVMINFYNFADSLIFKN</sequence>
<evidence type="ECO:0000256" key="3">
    <source>
        <dbReference type="ARBA" id="ARBA00023002"/>
    </source>
</evidence>
<keyword evidence="8" id="KW-1185">Reference proteome</keyword>
<dbReference type="Gene3D" id="3.50.50.60">
    <property type="entry name" value="FAD/NAD(P)-binding domain"/>
    <property type="match status" value="1"/>
</dbReference>
<keyword evidence="5" id="KW-0472">Membrane</keyword>
<dbReference type="AlphaFoldDB" id="A0A015KDW5"/>
<dbReference type="SMR" id="A0A015KDW5"/>
<dbReference type="Pfam" id="PF01494">
    <property type="entry name" value="FAD_binding_3"/>
    <property type="match status" value="1"/>
</dbReference>
<keyword evidence="3" id="KW-0560">Oxidoreductase</keyword>
<evidence type="ECO:0000256" key="5">
    <source>
        <dbReference type="SAM" id="Phobius"/>
    </source>
</evidence>
<dbReference type="GO" id="GO:0071949">
    <property type="term" value="F:FAD binding"/>
    <property type="evidence" value="ECO:0007669"/>
    <property type="project" value="InterPro"/>
</dbReference>
<reference evidence="7 8" key="1">
    <citation type="submission" date="2014-02" db="EMBL/GenBank/DDBJ databases">
        <title>Single nucleus genome sequencing reveals high similarity among nuclei of an endomycorrhizal fungus.</title>
        <authorList>
            <person name="Lin K."/>
            <person name="Geurts R."/>
            <person name="Zhang Z."/>
            <person name="Limpens E."/>
            <person name="Saunders D.G."/>
            <person name="Mu D."/>
            <person name="Pang E."/>
            <person name="Cao H."/>
            <person name="Cha H."/>
            <person name="Lin T."/>
            <person name="Zhou Q."/>
            <person name="Shang Y."/>
            <person name="Li Y."/>
            <person name="Ivanov S."/>
            <person name="Sharma T."/>
            <person name="Velzen R.V."/>
            <person name="Ruijter N.D."/>
            <person name="Aanen D.K."/>
            <person name="Win J."/>
            <person name="Kamoun S."/>
            <person name="Bisseling T."/>
            <person name="Huang S."/>
        </authorList>
    </citation>
    <scope>NUCLEOTIDE SEQUENCE [LARGE SCALE GENOMIC DNA]</scope>
    <source>
        <strain evidence="8">DAOM197198w</strain>
    </source>
</reference>
<keyword evidence="2" id="KW-0274">FAD</keyword>
<gene>
    <name evidence="7" type="ORF">RirG_020550</name>
</gene>
<dbReference type="PANTHER" id="PTHR47178">
    <property type="entry name" value="MONOOXYGENASE, FAD-BINDING"/>
    <property type="match status" value="1"/>
</dbReference>
<dbReference type="STRING" id="1432141.A0A015KDW5"/>
<evidence type="ECO:0000256" key="4">
    <source>
        <dbReference type="ARBA" id="ARBA00023033"/>
    </source>
</evidence>
<dbReference type="SUPFAM" id="SSF51905">
    <property type="entry name" value="FAD/NAD(P)-binding domain"/>
    <property type="match status" value="1"/>
</dbReference>